<evidence type="ECO:0000313" key="3">
    <source>
        <dbReference type="EMBL" id="KAG7394306.1"/>
    </source>
</evidence>
<keyword evidence="1" id="KW-0175">Coiled coil</keyword>
<gene>
    <name evidence="3" type="ORF">PHYBOEH_005375</name>
</gene>
<evidence type="ECO:0000256" key="1">
    <source>
        <dbReference type="SAM" id="Coils"/>
    </source>
</evidence>
<feature type="region of interest" description="Disordered" evidence="2">
    <location>
        <begin position="47"/>
        <end position="66"/>
    </location>
</feature>
<feature type="coiled-coil region" evidence="1">
    <location>
        <begin position="92"/>
        <end position="119"/>
    </location>
</feature>
<proteinExistence type="predicted"/>
<dbReference type="EMBL" id="JAGDFL010000281">
    <property type="protein sequence ID" value="KAG7394306.1"/>
    <property type="molecule type" value="Genomic_DNA"/>
</dbReference>
<dbReference type="AlphaFoldDB" id="A0A8T1WLM2"/>
<evidence type="ECO:0000256" key="2">
    <source>
        <dbReference type="SAM" id="MobiDB-lite"/>
    </source>
</evidence>
<comment type="caution">
    <text evidence="3">The sequence shown here is derived from an EMBL/GenBank/DDBJ whole genome shotgun (WGS) entry which is preliminary data.</text>
</comment>
<protein>
    <recommendedName>
        <fullName evidence="5">BZIP domain-containing protein</fullName>
    </recommendedName>
</protein>
<evidence type="ECO:0008006" key="5">
    <source>
        <dbReference type="Google" id="ProtNLM"/>
    </source>
</evidence>
<dbReference type="CDD" id="cd14686">
    <property type="entry name" value="bZIP"/>
    <property type="match status" value="1"/>
</dbReference>
<accession>A0A8T1WLM2</accession>
<organism evidence="3 4">
    <name type="scientific">Phytophthora boehmeriae</name>
    <dbReference type="NCBI Taxonomy" id="109152"/>
    <lineage>
        <taxon>Eukaryota</taxon>
        <taxon>Sar</taxon>
        <taxon>Stramenopiles</taxon>
        <taxon>Oomycota</taxon>
        <taxon>Peronosporomycetes</taxon>
        <taxon>Peronosporales</taxon>
        <taxon>Peronosporaceae</taxon>
        <taxon>Phytophthora</taxon>
    </lineage>
</organism>
<feature type="compositionally biased region" description="Polar residues" evidence="2">
    <location>
        <begin position="47"/>
        <end position="62"/>
    </location>
</feature>
<dbReference type="Proteomes" id="UP000693981">
    <property type="component" value="Unassembled WGS sequence"/>
</dbReference>
<dbReference type="OrthoDB" id="108791at2759"/>
<name>A0A8T1WLM2_9STRA</name>
<reference evidence="3" key="1">
    <citation type="submission" date="2021-02" db="EMBL/GenBank/DDBJ databases">
        <authorList>
            <person name="Palmer J.M."/>
        </authorList>
    </citation>
    <scope>NUCLEOTIDE SEQUENCE</scope>
    <source>
        <strain evidence="3">SCRP23</strain>
    </source>
</reference>
<keyword evidence="4" id="KW-1185">Reference proteome</keyword>
<evidence type="ECO:0000313" key="4">
    <source>
        <dbReference type="Proteomes" id="UP000693981"/>
    </source>
</evidence>
<sequence>MATDSSTLYPPNCRWLSDSVISGVIQRTPEFSSNYIIDGCHDADHGISTTSSQPLASRNKSLTTRRQHGAPINQDVIQARRERNRMHQARYKLKQKLKEKNLETAIQELRQQVLGLEAKYRVVSSMNCLTNSTVWNVAAEYFRLFRCGYKPPEVVTEYSKVTGAVRRYESHKQSLFLQETMMPDVELDNGCGIETFLKEWKMFSLCHNDIDIQLVSLDVGAGDVLVANMKSVFGLTEQTLRFAFPHLADSNDESKWSPLGQKLLGQKLVVNATMRFGWDSSRGLVSSMKYQGDMIAPLMEMLGNLADVSRVLGNARLTAELRLAQ</sequence>